<feature type="chain" id="PRO_5029884063" evidence="1">
    <location>
        <begin position="19"/>
        <end position="344"/>
    </location>
</feature>
<dbReference type="EnsemblMetazoa" id="XM_008207416">
    <property type="protein sequence ID" value="XP_008205638"/>
    <property type="gene ID" value="LOC100678323"/>
</dbReference>
<dbReference type="InParanoid" id="A0A7M7LQR0"/>
<accession>A0A7M7LQR0</accession>
<feature type="signal peptide" evidence="1">
    <location>
        <begin position="1"/>
        <end position="18"/>
    </location>
</feature>
<organism evidence="2 3">
    <name type="scientific">Nasonia vitripennis</name>
    <name type="common">Parasitic wasp</name>
    <dbReference type="NCBI Taxonomy" id="7425"/>
    <lineage>
        <taxon>Eukaryota</taxon>
        <taxon>Metazoa</taxon>
        <taxon>Ecdysozoa</taxon>
        <taxon>Arthropoda</taxon>
        <taxon>Hexapoda</taxon>
        <taxon>Insecta</taxon>
        <taxon>Pterygota</taxon>
        <taxon>Neoptera</taxon>
        <taxon>Endopterygota</taxon>
        <taxon>Hymenoptera</taxon>
        <taxon>Apocrita</taxon>
        <taxon>Proctotrupomorpha</taxon>
        <taxon>Chalcidoidea</taxon>
        <taxon>Pteromalidae</taxon>
        <taxon>Pteromalinae</taxon>
        <taxon>Nasonia</taxon>
    </lineage>
</organism>
<proteinExistence type="predicted"/>
<protein>
    <submittedName>
        <fullName evidence="2">Uncharacterized protein</fullName>
    </submittedName>
</protein>
<dbReference type="RefSeq" id="XP_008205638.1">
    <property type="nucleotide sequence ID" value="XM_008207416.4"/>
</dbReference>
<name>A0A7M7LQR0_NASVI</name>
<dbReference type="AlphaFoldDB" id="A0A7M7LQR0"/>
<keyword evidence="3" id="KW-1185">Reference proteome</keyword>
<sequence>MLYLTFVILFAGTLGVLAESHEMDEDSSENEVISFSDEVSDEIEQFPSRPFDFNYSGNQERKVAQKSSYSNPKLLKNSKTLGIIKPVYLTKNMRYPYFTAPLYNAILKPKKFTEKNENTSENESIDESSTKNGNQKKITLSSCNFEKTSPKCNFLAKIINIPSKNPDRVKIASEKQQNSNLDSAKNKQTLNLGTELNITITPFEEEMHVPIMQDLNRLMNIFNSLSDPQYNSFDKISGQKSSKSVIIKAIDKINERSGTVEKDDVPLKMKKSEQLNALSKSKEQMTKINILPNQEKVNVQIDNSIEKLREKILNKNDNFYDFMQTFSSNVFRTSLEYVNKIRNI</sequence>
<dbReference type="GeneID" id="100678323"/>
<keyword evidence="1" id="KW-0732">Signal</keyword>
<dbReference type="Proteomes" id="UP000002358">
    <property type="component" value="Chromosome 5"/>
</dbReference>
<evidence type="ECO:0000313" key="2">
    <source>
        <dbReference type="EnsemblMetazoa" id="XP_008205638"/>
    </source>
</evidence>
<evidence type="ECO:0000313" key="3">
    <source>
        <dbReference type="Proteomes" id="UP000002358"/>
    </source>
</evidence>
<evidence type="ECO:0000256" key="1">
    <source>
        <dbReference type="SAM" id="SignalP"/>
    </source>
</evidence>
<reference evidence="2" key="1">
    <citation type="submission" date="2021-01" db="UniProtKB">
        <authorList>
            <consortium name="EnsemblMetazoa"/>
        </authorList>
    </citation>
    <scope>IDENTIFICATION</scope>
</reference>